<protein>
    <submittedName>
        <fullName evidence="2">11949_t:CDS:1</fullName>
    </submittedName>
</protein>
<feature type="domain" description="Ricin B lectin" evidence="1">
    <location>
        <begin position="3"/>
        <end position="138"/>
    </location>
</feature>
<gene>
    <name evidence="2" type="ORF">ALEPTO_LOCUS10850</name>
</gene>
<dbReference type="AlphaFoldDB" id="A0A9N9HK26"/>
<dbReference type="InterPro" id="IPR035992">
    <property type="entry name" value="Ricin_B-like_lectins"/>
</dbReference>
<keyword evidence="3" id="KW-1185">Reference proteome</keyword>
<dbReference type="Proteomes" id="UP000789508">
    <property type="component" value="Unassembled WGS sequence"/>
</dbReference>
<organism evidence="2 3">
    <name type="scientific">Ambispora leptoticha</name>
    <dbReference type="NCBI Taxonomy" id="144679"/>
    <lineage>
        <taxon>Eukaryota</taxon>
        <taxon>Fungi</taxon>
        <taxon>Fungi incertae sedis</taxon>
        <taxon>Mucoromycota</taxon>
        <taxon>Glomeromycotina</taxon>
        <taxon>Glomeromycetes</taxon>
        <taxon>Archaeosporales</taxon>
        <taxon>Ambisporaceae</taxon>
        <taxon>Ambispora</taxon>
    </lineage>
</organism>
<evidence type="ECO:0000313" key="3">
    <source>
        <dbReference type="Proteomes" id="UP000789508"/>
    </source>
</evidence>
<proteinExistence type="predicted"/>
<dbReference type="InterPro" id="IPR000772">
    <property type="entry name" value="Ricin_B_lectin"/>
</dbReference>
<name>A0A9N9HK26_9GLOM</name>
<evidence type="ECO:0000259" key="1">
    <source>
        <dbReference type="SMART" id="SM00458"/>
    </source>
</evidence>
<dbReference type="PROSITE" id="PS50231">
    <property type="entry name" value="RICIN_B_LECTIN"/>
    <property type="match status" value="1"/>
</dbReference>
<evidence type="ECO:0000313" key="2">
    <source>
        <dbReference type="EMBL" id="CAG8680586.1"/>
    </source>
</evidence>
<dbReference type="SUPFAM" id="SSF50370">
    <property type="entry name" value="Ricin B-like lectins"/>
    <property type="match status" value="1"/>
</dbReference>
<accession>A0A9N9HK26</accession>
<comment type="caution">
    <text evidence="2">The sequence shown here is derived from an EMBL/GenBank/DDBJ whole genome shotgun (WGS) entry which is preliminary data.</text>
</comment>
<dbReference type="SMART" id="SM00458">
    <property type="entry name" value="RICIN"/>
    <property type="match status" value="1"/>
</dbReference>
<sequence>MRDWYWIVSETGYVLDVAGFGTAPGTPVTLYTLNNQLRPFNQLWRLDGKYIVSKQTGFVLTLKGCPINGSTFVIRPKNPSDKGQIWTYDPNNYTLTSALPFYVATVLNTTINIISNPNALGLKHLENPVHKSQKWIFVKCSGFIEEVNETEFVDRSKI</sequence>
<dbReference type="Gene3D" id="2.80.10.50">
    <property type="match status" value="1"/>
</dbReference>
<dbReference type="EMBL" id="CAJVPS010014090">
    <property type="protein sequence ID" value="CAG8680586.1"/>
    <property type="molecule type" value="Genomic_DNA"/>
</dbReference>
<dbReference type="OrthoDB" id="9895617at2759"/>
<reference evidence="2" key="1">
    <citation type="submission" date="2021-06" db="EMBL/GenBank/DDBJ databases">
        <authorList>
            <person name="Kallberg Y."/>
            <person name="Tangrot J."/>
            <person name="Rosling A."/>
        </authorList>
    </citation>
    <scope>NUCLEOTIDE SEQUENCE</scope>
    <source>
        <strain evidence="2">FL130A</strain>
    </source>
</reference>